<evidence type="ECO:0000256" key="1">
    <source>
        <dbReference type="SAM" id="MobiDB-lite"/>
    </source>
</evidence>
<sequence>MSSVFPQANDPNKVSSYENTLIALLSNVVKPPPIPDYTFDLEIMPISDHDFLCLFYNNLARQYCVSTSNAYNEHLSFTNKYYVTAANQLASFHFSDMILKKNAEHRLITNNTIPSLHIMSSLKETLKIKNLAQIQGFQQALTWPEVIDMLITSEKIVVSEDISDEAKVVLAVQFIYVDPYSQLNIATNFNYEVTIRGYLNLGLDSPVKKVEEPMVVKVEEPVVKVEEPVVKVEEPAVVKVEEPAVVKVEEPVVKVEEEEEETGDLYKSDKINHYSYDETFDFNSAKPVNNVRIIDTANPAINKDNDEFMNTLLKQIQSLHEADGDDDDYDAMDFPDDQSQWTSK</sequence>
<feature type="compositionally biased region" description="Acidic residues" evidence="1">
    <location>
        <begin position="323"/>
        <end position="336"/>
    </location>
</feature>
<protein>
    <submittedName>
        <fullName evidence="2">Uncharacterized protein</fullName>
    </submittedName>
</protein>
<dbReference type="AlphaFoldDB" id="A0A6C0LFV2"/>
<organism evidence="2">
    <name type="scientific">viral metagenome</name>
    <dbReference type="NCBI Taxonomy" id="1070528"/>
    <lineage>
        <taxon>unclassified sequences</taxon>
        <taxon>metagenomes</taxon>
        <taxon>organismal metagenomes</taxon>
    </lineage>
</organism>
<reference evidence="2" key="1">
    <citation type="journal article" date="2020" name="Nature">
        <title>Giant virus diversity and host interactions through global metagenomics.</title>
        <authorList>
            <person name="Schulz F."/>
            <person name="Roux S."/>
            <person name="Paez-Espino D."/>
            <person name="Jungbluth S."/>
            <person name="Walsh D.A."/>
            <person name="Denef V.J."/>
            <person name="McMahon K.D."/>
            <person name="Konstantinidis K.T."/>
            <person name="Eloe-Fadrosh E.A."/>
            <person name="Kyrpides N.C."/>
            <person name="Woyke T."/>
        </authorList>
    </citation>
    <scope>NUCLEOTIDE SEQUENCE</scope>
    <source>
        <strain evidence="2">GVMAG-M-3300027770-73</strain>
    </source>
</reference>
<evidence type="ECO:0000313" key="2">
    <source>
        <dbReference type="EMBL" id="QHU28571.1"/>
    </source>
</evidence>
<dbReference type="EMBL" id="MN740472">
    <property type="protein sequence ID" value="QHU28571.1"/>
    <property type="molecule type" value="Genomic_DNA"/>
</dbReference>
<proteinExistence type="predicted"/>
<name>A0A6C0LFV2_9ZZZZ</name>
<feature type="region of interest" description="Disordered" evidence="1">
    <location>
        <begin position="322"/>
        <end position="344"/>
    </location>
</feature>
<accession>A0A6C0LFV2</accession>